<keyword evidence="6" id="KW-1185">Reference proteome</keyword>
<keyword evidence="3" id="KW-0326">Glycosidase</keyword>
<name>A0ABV9AS62_9ACTN</name>
<dbReference type="PANTHER" id="PTHR30480:SF16">
    <property type="entry name" value="GLYCOSIDE HYDROLASE FAMILY 3 DOMAIN PROTEIN"/>
    <property type="match status" value="1"/>
</dbReference>
<dbReference type="InterPro" id="IPR036962">
    <property type="entry name" value="Glyco_hydro_3_N_sf"/>
</dbReference>
<dbReference type="InterPro" id="IPR001764">
    <property type="entry name" value="Glyco_hydro_3_N"/>
</dbReference>
<sequence>MTHFQPALPAAVDEAAHRCLVAGFDGTTSVPDPLKRLVDRGLGGVILFTRNVRDADQLRELTGTLRALRPDLLIAIDNEGGGIGHLVAAGAPEVPGSWALGVADDPALTAACADALAGHLLSLGITASYAPVADVQSRPENPIVRTRAFGSDPGLVARHLRAWIAATEARGVASCAKHFPGHGGTVTDSHHELAVDPRPYDELDLGPFRAAVDAGVPMLMSAHVVFPALDPERPATLSPRILSDLLRGELGFDGVLVSDALEMKAIADRYGEAAGARLALAAGADQVIVAVPDLDVSLACRDAVLDALRSGELAEERVTGAAGRVRRLAGRYAVPGEVSGWDAEAGLTAARRAVRAGGRLPEPVHGAHVVDCFPPPHPALNWGGEDLLTELRALDPTATGTPVAGEPGTAENTEAAEDVVGRVLRAAQGRPLVVAVCDSELYPWQRRLRDALLAARPDALLVSTGLPEADSAVCSYGRGRVNLRAVAEALTSRRRVP</sequence>
<dbReference type="Gene3D" id="3.20.20.300">
    <property type="entry name" value="Glycoside hydrolase, family 3, N-terminal domain"/>
    <property type="match status" value="1"/>
</dbReference>
<dbReference type="RefSeq" id="WP_381163624.1">
    <property type="nucleotide sequence ID" value="NZ_JBHSFK010000011.1"/>
</dbReference>
<evidence type="ECO:0000259" key="4">
    <source>
        <dbReference type="Pfam" id="PF00933"/>
    </source>
</evidence>
<evidence type="ECO:0000313" key="5">
    <source>
        <dbReference type="EMBL" id="MFC4501545.1"/>
    </source>
</evidence>
<reference evidence="6" key="1">
    <citation type="journal article" date="2019" name="Int. J. Syst. Evol. Microbiol.">
        <title>The Global Catalogue of Microorganisms (GCM) 10K type strain sequencing project: providing services to taxonomists for standard genome sequencing and annotation.</title>
        <authorList>
            <consortium name="The Broad Institute Genomics Platform"/>
            <consortium name="The Broad Institute Genome Sequencing Center for Infectious Disease"/>
            <person name="Wu L."/>
            <person name="Ma J."/>
        </authorList>
    </citation>
    <scope>NUCLEOTIDE SEQUENCE [LARGE SCALE GENOMIC DNA]</scope>
    <source>
        <strain evidence="6">CGMCC 4.7177</strain>
    </source>
</reference>
<feature type="domain" description="Glycoside hydrolase family 3 N-terminal" evidence="4">
    <location>
        <begin position="37"/>
        <end position="328"/>
    </location>
</feature>
<proteinExistence type="inferred from homology"/>
<dbReference type="GO" id="GO:0016787">
    <property type="term" value="F:hydrolase activity"/>
    <property type="evidence" value="ECO:0007669"/>
    <property type="project" value="UniProtKB-KW"/>
</dbReference>
<comment type="similarity">
    <text evidence="1">Belongs to the glycosyl hydrolase 3 family.</text>
</comment>
<evidence type="ECO:0000256" key="2">
    <source>
        <dbReference type="ARBA" id="ARBA00022801"/>
    </source>
</evidence>
<protein>
    <submittedName>
        <fullName evidence="5">Glycoside hydrolase family 3 N-terminal domain-containing protein</fullName>
    </submittedName>
</protein>
<gene>
    <name evidence="5" type="ORF">ACFPIH_18745</name>
</gene>
<organism evidence="5 6">
    <name type="scientific">Streptomyces vulcanius</name>
    <dbReference type="NCBI Taxonomy" id="1441876"/>
    <lineage>
        <taxon>Bacteria</taxon>
        <taxon>Bacillati</taxon>
        <taxon>Actinomycetota</taxon>
        <taxon>Actinomycetes</taxon>
        <taxon>Kitasatosporales</taxon>
        <taxon>Streptomycetaceae</taxon>
        <taxon>Streptomyces</taxon>
    </lineage>
</organism>
<dbReference type="Pfam" id="PF00933">
    <property type="entry name" value="Glyco_hydro_3"/>
    <property type="match status" value="1"/>
</dbReference>
<dbReference type="InterPro" id="IPR017853">
    <property type="entry name" value="GH"/>
</dbReference>
<keyword evidence="2 5" id="KW-0378">Hydrolase</keyword>
<dbReference type="Proteomes" id="UP001595839">
    <property type="component" value="Unassembled WGS sequence"/>
</dbReference>
<accession>A0ABV9AS62</accession>
<evidence type="ECO:0000256" key="1">
    <source>
        <dbReference type="ARBA" id="ARBA00005336"/>
    </source>
</evidence>
<evidence type="ECO:0000256" key="3">
    <source>
        <dbReference type="ARBA" id="ARBA00023295"/>
    </source>
</evidence>
<evidence type="ECO:0000313" key="6">
    <source>
        <dbReference type="Proteomes" id="UP001595839"/>
    </source>
</evidence>
<dbReference type="InterPro" id="IPR050226">
    <property type="entry name" value="NagZ_Beta-hexosaminidase"/>
</dbReference>
<comment type="caution">
    <text evidence="5">The sequence shown here is derived from an EMBL/GenBank/DDBJ whole genome shotgun (WGS) entry which is preliminary data.</text>
</comment>
<dbReference type="PANTHER" id="PTHR30480">
    <property type="entry name" value="BETA-HEXOSAMINIDASE-RELATED"/>
    <property type="match status" value="1"/>
</dbReference>
<dbReference type="EMBL" id="JBHSFK010000011">
    <property type="protein sequence ID" value="MFC4501545.1"/>
    <property type="molecule type" value="Genomic_DNA"/>
</dbReference>
<dbReference type="SUPFAM" id="SSF51445">
    <property type="entry name" value="(Trans)glycosidases"/>
    <property type="match status" value="1"/>
</dbReference>